<dbReference type="OrthoDB" id="951410at2"/>
<dbReference type="Proteomes" id="UP000237771">
    <property type="component" value="Unassembled WGS sequence"/>
</dbReference>
<dbReference type="RefSeq" id="WP_072941707.1">
    <property type="nucleotide sequence ID" value="NZ_FQWO01000003.1"/>
</dbReference>
<dbReference type="AlphaFoldDB" id="A0A1M5LSY9"/>
<dbReference type="SUPFAM" id="SSF101874">
    <property type="entry name" value="YceI-like"/>
    <property type="match status" value="1"/>
</dbReference>
<dbReference type="EMBL" id="FQWO01000003">
    <property type="protein sequence ID" value="SHG68106.1"/>
    <property type="molecule type" value="Genomic_DNA"/>
</dbReference>
<accession>A0A1M5LSY9</accession>
<protein>
    <submittedName>
        <fullName evidence="4">Polyisoprenoid-binding protein YceI</fullName>
    </submittedName>
</protein>
<dbReference type="SMART" id="SM00867">
    <property type="entry name" value="YceI"/>
    <property type="match status" value="1"/>
</dbReference>
<dbReference type="InterPro" id="IPR036761">
    <property type="entry name" value="TTHA0802/YceI-like_sf"/>
</dbReference>
<dbReference type="Pfam" id="PF04264">
    <property type="entry name" value="YceI"/>
    <property type="match status" value="1"/>
</dbReference>
<evidence type="ECO:0000256" key="1">
    <source>
        <dbReference type="SAM" id="SignalP"/>
    </source>
</evidence>
<reference evidence="4" key="1">
    <citation type="submission" date="2016-11" db="EMBL/GenBank/DDBJ databases">
        <authorList>
            <person name="Jaros S."/>
            <person name="Januszkiewicz K."/>
            <person name="Wedrychowicz H."/>
        </authorList>
    </citation>
    <scope>NUCLEOTIDE SEQUENCE [LARGE SCALE GENOMIC DNA]</scope>
    <source>
        <strain evidence="4">DSM 19729</strain>
    </source>
</reference>
<reference evidence="5" key="2">
    <citation type="submission" date="2016-11" db="EMBL/GenBank/DDBJ databases">
        <authorList>
            <person name="Varghese N."/>
            <person name="Submissions S."/>
        </authorList>
    </citation>
    <scope>NUCLEOTIDE SEQUENCE [LARGE SCALE GENOMIC DNA]</scope>
    <source>
        <strain evidence="5">DSM 19729</strain>
    </source>
</reference>
<evidence type="ECO:0000313" key="4">
    <source>
        <dbReference type="EMBL" id="SHG68106.1"/>
    </source>
</evidence>
<dbReference type="Proteomes" id="UP000184384">
    <property type="component" value="Unassembled WGS sequence"/>
</dbReference>
<keyword evidence="6" id="KW-1185">Reference proteome</keyword>
<proteinExistence type="predicted"/>
<feature type="signal peptide" evidence="1">
    <location>
        <begin position="1"/>
        <end position="22"/>
    </location>
</feature>
<keyword evidence="1" id="KW-0732">Signal</keyword>
<dbReference type="Gene3D" id="2.40.128.110">
    <property type="entry name" value="Lipid/polyisoprenoid-binding, YceI-like"/>
    <property type="match status" value="1"/>
</dbReference>
<dbReference type="InterPro" id="IPR007372">
    <property type="entry name" value="Lipid/polyisoprenoid-bd_YceI"/>
</dbReference>
<name>A0A1M5LSY9_9FLAO</name>
<dbReference type="PANTHER" id="PTHR34406">
    <property type="entry name" value="PROTEIN YCEI"/>
    <property type="match status" value="1"/>
</dbReference>
<organism evidence="4 5">
    <name type="scientific">Flavobacterium granuli</name>
    <dbReference type="NCBI Taxonomy" id="280093"/>
    <lineage>
        <taxon>Bacteria</taxon>
        <taxon>Pseudomonadati</taxon>
        <taxon>Bacteroidota</taxon>
        <taxon>Flavobacteriia</taxon>
        <taxon>Flavobacteriales</taxon>
        <taxon>Flavobacteriaceae</taxon>
        <taxon>Flavobacterium</taxon>
    </lineage>
</organism>
<evidence type="ECO:0000259" key="2">
    <source>
        <dbReference type="SMART" id="SM00867"/>
    </source>
</evidence>
<evidence type="ECO:0000313" key="5">
    <source>
        <dbReference type="Proteomes" id="UP000184384"/>
    </source>
</evidence>
<dbReference type="EMBL" id="PVUB01000004">
    <property type="protein sequence ID" value="PRZ24090.1"/>
    <property type="molecule type" value="Genomic_DNA"/>
</dbReference>
<feature type="domain" description="Lipid/polyisoprenoid-binding YceI-like" evidence="2">
    <location>
        <begin position="24"/>
        <end position="187"/>
    </location>
</feature>
<evidence type="ECO:0000313" key="3">
    <source>
        <dbReference type="EMBL" id="PRZ24090.1"/>
    </source>
</evidence>
<evidence type="ECO:0000313" key="6">
    <source>
        <dbReference type="Proteomes" id="UP000237771"/>
    </source>
</evidence>
<feature type="chain" id="PRO_5011957300" evidence="1">
    <location>
        <begin position="23"/>
        <end position="188"/>
    </location>
</feature>
<gene>
    <name evidence="3" type="ORF">BC624_104207</name>
    <name evidence="4" type="ORF">SAMN05443373_103207</name>
</gene>
<dbReference type="STRING" id="280093.SAMN05443373_103207"/>
<dbReference type="PANTHER" id="PTHR34406:SF1">
    <property type="entry name" value="PROTEIN YCEI"/>
    <property type="match status" value="1"/>
</dbReference>
<sequence>MKNLKSIALALVVVLSTASVTAQTKKVDASASTINWVGKKVTGQHNGTVNLKDGALVFKGKKLTGGTFTVDMTSLTATDLKGEYQEKLNGHLKADDFFGTDKFPTSTLVFKTIKTTAKDTYNVTAALTIKGITKPVNFNIKVNGNTATTTFNVDRTKYDIKYGSKSFFDSLGDKAISDEFELAVSLKM</sequence>
<reference evidence="3 6" key="3">
    <citation type="submission" date="2018-03" db="EMBL/GenBank/DDBJ databases">
        <title>Genomic Encyclopedia of Archaeal and Bacterial Type Strains, Phase II (KMG-II): from individual species to whole genera.</title>
        <authorList>
            <person name="Goeker M."/>
        </authorList>
    </citation>
    <scope>NUCLEOTIDE SEQUENCE [LARGE SCALE GENOMIC DNA]</scope>
    <source>
        <strain evidence="3 6">DSM 17797</strain>
    </source>
</reference>